<keyword evidence="10 12" id="KW-0456">Lyase</keyword>
<dbReference type="InterPro" id="IPR013785">
    <property type="entry name" value="Aldolase_TIM"/>
</dbReference>
<evidence type="ECO:0000256" key="6">
    <source>
        <dbReference type="ARBA" id="ARBA00023004"/>
    </source>
</evidence>
<dbReference type="RefSeq" id="WP_254759487.1">
    <property type="nucleotide sequence ID" value="NZ_JANCLT010000006.1"/>
</dbReference>
<keyword evidence="3 12" id="KW-0949">S-adenosyl-L-methionine</keyword>
<evidence type="ECO:0000256" key="2">
    <source>
        <dbReference type="ARBA" id="ARBA00022485"/>
    </source>
</evidence>
<keyword evidence="8 12" id="KW-0342">GTP-binding</keyword>
<dbReference type="SMART" id="SM00729">
    <property type="entry name" value="Elp3"/>
    <property type="match status" value="1"/>
</dbReference>
<feature type="binding site" evidence="12">
    <location>
        <position position="22"/>
    </location>
    <ligand>
        <name>[4Fe-4S] cluster</name>
        <dbReference type="ChEBI" id="CHEBI:49883"/>
        <label>1</label>
        <note>4Fe-4S-S-AdoMet</note>
    </ligand>
</feature>
<dbReference type="GO" id="GO:0006777">
    <property type="term" value="P:Mo-molybdopterin cofactor biosynthetic process"/>
    <property type="evidence" value="ECO:0007669"/>
    <property type="project" value="UniProtKB-UniRule"/>
</dbReference>
<feature type="binding site" evidence="12">
    <location>
        <position position="29"/>
    </location>
    <ligand>
        <name>[4Fe-4S] cluster</name>
        <dbReference type="ChEBI" id="CHEBI:49883"/>
        <label>1</label>
        <note>4Fe-4S-S-AdoMet</note>
    </ligand>
</feature>
<feature type="binding site" evidence="12">
    <location>
        <position position="259"/>
    </location>
    <ligand>
        <name>[4Fe-4S] cluster</name>
        <dbReference type="ChEBI" id="CHEBI:49883"/>
        <label>2</label>
        <note>4Fe-4S-substrate</note>
    </ligand>
</feature>
<dbReference type="InterPro" id="IPR013483">
    <property type="entry name" value="MoaA"/>
</dbReference>
<feature type="binding site" evidence="12">
    <location>
        <position position="73"/>
    </location>
    <ligand>
        <name>S-adenosyl-L-methionine</name>
        <dbReference type="ChEBI" id="CHEBI:59789"/>
    </ligand>
</feature>
<keyword evidence="4 12" id="KW-0479">Metal-binding</keyword>
<feature type="binding site" evidence="12">
    <location>
        <position position="28"/>
    </location>
    <ligand>
        <name>S-adenosyl-L-methionine</name>
        <dbReference type="ChEBI" id="CHEBI:59789"/>
    </ligand>
</feature>
<gene>
    <name evidence="12 14" type="primary">moaA</name>
    <name evidence="14" type="ORF">NK662_13615</name>
</gene>
<keyword evidence="9 12" id="KW-0501">Molybdenum cofactor biosynthesis</keyword>
<dbReference type="GO" id="GO:0061798">
    <property type="term" value="F:GTP 3',8'-cyclase activity"/>
    <property type="evidence" value="ECO:0007669"/>
    <property type="project" value="UniProtKB-UniRule"/>
</dbReference>
<dbReference type="EC" id="4.1.99.22" evidence="1 12"/>
<dbReference type="SFLD" id="SFLDS00029">
    <property type="entry name" value="Radical_SAM"/>
    <property type="match status" value="1"/>
</dbReference>
<accession>A0AA42BTK2</accession>
<dbReference type="InterPro" id="IPR000385">
    <property type="entry name" value="MoaA_NifB_PqqE_Fe-S-bd_CS"/>
</dbReference>
<feature type="binding site" evidence="12">
    <location>
        <position position="161"/>
    </location>
    <ligand>
        <name>GTP</name>
        <dbReference type="ChEBI" id="CHEBI:37565"/>
    </ligand>
</feature>
<feature type="binding site" evidence="12">
    <location>
        <position position="276"/>
    </location>
    <ligand>
        <name>[4Fe-4S] cluster</name>
        <dbReference type="ChEBI" id="CHEBI:49883"/>
        <label>2</label>
        <note>4Fe-4S-substrate</note>
    </ligand>
</feature>
<dbReference type="PROSITE" id="PS51918">
    <property type="entry name" value="RADICAL_SAM"/>
    <property type="match status" value="1"/>
</dbReference>
<feature type="binding site" evidence="12">
    <location>
        <position position="124"/>
    </location>
    <ligand>
        <name>S-adenosyl-L-methionine</name>
        <dbReference type="ChEBI" id="CHEBI:59789"/>
    </ligand>
</feature>
<comment type="pathway">
    <text evidence="12">Cofactor biosynthesis; molybdopterin biosynthesis.</text>
</comment>
<keyword evidence="2 12" id="KW-0004">4Fe-4S</keyword>
<dbReference type="NCBIfam" id="TIGR02666">
    <property type="entry name" value="moaA"/>
    <property type="match status" value="1"/>
</dbReference>
<dbReference type="Proteomes" id="UP001156102">
    <property type="component" value="Unassembled WGS sequence"/>
</dbReference>
<evidence type="ECO:0000313" key="14">
    <source>
        <dbReference type="EMBL" id="MCP8969568.1"/>
    </source>
</evidence>
<sequence length="337" mass="38330">MKLYDQYQRPLRDLRISVTDRCNFRCVYCMPSEEFGPNHCFMPREELLTFEEIARMARLFVSRGVEKIRLTGGEPLLRKDFPELISMLAEIEGLQDISITTNGTLLKKYAPILKQKGINRVNVSLDAVDNAVFMKMNGIGARSETILEAIDRAVENGLTVKVNMVVKKGMNDSEILPMARLFKEKGITLRFIEFMDVGVTNGWKMDEVVTSKEIHDMIHQEMPIEPVNPGYFGEVAKRYRYIGTDAEVGFISSVSASFCSSCTRARLSADGSFYTCLFAEQGTSFKELLRNGASDENILEVIDRTWQKRDDRYSDLRSAYHATGKQRKKIEMSYIGG</sequence>
<dbReference type="GO" id="GO:0051539">
    <property type="term" value="F:4 iron, 4 sulfur cluster binding"/>
    <property type="evidence" value="ECO:0007669"/>
    <property type="project" value="UniProtKB-UniRule"/>
</dbReference>
<evidence type="ECO:0000256" key="8">
    <source>
        <dbReference type="ARBA" id="ARBA00023134"/>
    </source>
</evidence>
<feature type="binding site" evidence="12">
    <location>
        <position position="100"/>
    </location>
    <ligand>
        <name>GTP</name>
        <dbReference type="ChEBI" id="CHEBI:37565"/>
    </ligand>
</feature>
<keyword evidence="6 12" id="KW-0408">Iron</keyword>
<dbReference type="CDD" id="cd01335">
    <property type="entry name" value="Radical_SAM"/>
    <property type="match status" value="1"/>
</dbReference>
<dbReference type="GO" id="GO:0046872">
    <property type="term" value="F:metal ion binding"/>
    <property type="evidence" value="ECO:0007669"/>
    <property type="project" value="UniProtKB-KW"/>
</dbReference>
<dbReference type="InterPro" id="IPR007197">
    <property type="entry name" value="rSAM"/>
</dbReference>
<evidence type="ECO:0000256" key="12">
    <source>
        <dbReference type="HAMAP-Rule" id="MF_01225"/>
    </source>
</evidence>
<comment type="catalytic activity">
    <reaction evidence="11 12">
        <text>GTP + AH2 + S-adenosyl-L-methionine = (8S)-3',8-cyclo-7,8-dihydroguanosine 5'-triphosphate + 5'-deoxyadenosine + L-methionine + A + H(+)</text>
        <dbReference type="Rhea" id="RHEA:49576"/>
        <dbReference type="ChEBI" id="CHEBI:13193"/>
        <dbReference type="ChEBI" id="CHEBI:15378"/>
        <dbReference type="ChEBI" id="CHEBI:17319"/>
        <dbReference type="ChEBI" id="CHEBI:17499"/>
        <dbReference type="ChEBI" id="CHEBI:37565"/>
        <dbReference type="ChEBI" id="CHEBI:57844"/>
        <dbReference type="ChEBI" id="CHEBI:59789"/>
        <dbReference type="ChEBI" id="CHEBI:131766"/>
        <dbReference type="EC" id="4.1.99.22"/>
    </reaction>
</comment>
<feature type="binding site" evidence="12">
    <location>
        <begin position="264"/>
        <end position="266"/>
    </location>
    <ligand>
        <name>GTP</name>
        <dbReference type="ChEBI" id="CHEBI:37565"/>
    </ligand>
</feature>
<dbReference type="Pfam" id="PF04055">
    <property type="entry name" value="Radical_SAM"/>
    <property type="match status" value="1"/>
</dbReference>
<evidence type="ECO:0000256" key="10">
    <source>
        <dbReference type="ARBA" id="ARBA00023239"/>
    </source>
</evidence>
<dbReference type="SFLD" id="SFLDG01383">
    <property type="entry name" value="cyclic_pyranopterin_phosphate"/>
    <property type="match status" value="1"/>
</dbReference>
<dbReference type="InterPro" id="IPR010505">
    <property type="entry name" value="MoaA_twitch"/>
</dbReference>
<feature type="binding site" evidence="12">
    <location>
        <position position="195"/>
    </location>
    <ligand>
        <name>S-adenosyl-L-methionine</name>
        <dbReference type="ChEBI" id="CHEBI:59789"/>
    </ligand>
</feature>
<dbReference type="AlphaFoldDB" id="A0AA42BTK2"/>
<evidence type="ECO:0000256" key="11">
    <source>
        <dbReference type="ARBA" id="ARBA00048697"/>
    </source>
</evidence>
<feature type="binding site" evidence="12">
    <location>
        <position position="262"/>
    </location>
    <ligand>
        <name>[4Fe-4S] cluster</name>
        <dbReference type="ChEBI" id="CHEBI:49883"/>
        <label>2</label>
        <note>4Fe-4S-substrate</note>
    </ligand>
</feature>
<protein>
    <recommendedName>
        <fullName evidence="1 12">GTP 3',8-cyclase</fullName>
        <ecNumber evidence="1 12">4.1.99.22</ecNumber>
    </recommendedName>
    <alternativeName>
        <fullName evidence="12">Molybdenum cofactor biosynthesis protein A</fullName>
    </alternativeName>
</protein>
<dbReference type="SFLD" id="SFLDG01067">
    <property type="entry name" value="SPASM/twitch_domain_containing"/>
    <property type="match status" value="1"/>
</dbReference>
<feature type="binding site" evidence="12">
    <location>
        <position position="26"/>
    </location>
    <ligand>
        <name>[4Fe-4S] cluster</name>
        <dbReference type="ChEBI" id="CHEBI:49883"/>
        <label>1</label>
        <note>4Fe-4S-S-AdoMet</note>
    </ligand>
</feature>
<dbReference type="Pfam" id="PF06463">
    <property type="entry name" value="Mob_synth_C"/>
    <property type="match status" value="1"/>
</dbReference>
<evidence type="ECO:0000256" key="9">
    <source>
        <dbReference type="ARBA" id="ARBA00023150"/>
    </source>
</evidence>
<dbReference type="SUPFAM" id="SSF102114">
    <property type="entry name" value="Radical SAM enzymes"/>
    <property type="match status" value="1"/>
</dbReference>
<evidence type="ECO:0000256" key="3">
    <source>
        <dbReference type="ARBA" id="ARBA00022691"/>
    </source>
</evidence>
<evidence type="ECO:0000313" key="15">
    <source>
        <dbReference type="Proteomes" id="UP001156102"/>
    </source>
</evidence>
<comment type="function">
    <text evidence="12">Catalyzes the cyclization of GTP to (8S)-3',8-cyclo-7,8-dihydroguanosine 5'-triphosphate.</text>
</comment>
<dbReference type="InterPro" id="IPR058240">
    <property type="entry name" value="rSAM_sf"/>
</dbReference>
<dbReference type="InterPro" id="IPR040064">
    <property type="entry name" value="MoaA-like"/>
</dbReference>
<feature type="binding site" evidence="12">
    <location>
        <position position="69"/>
    </location>
    <ligand>
        <name>GTP</name>
        <dbReference type="ChEBI" id="CHEBI:37565"/>
    </ligand>
</feature>
<dbReference type="PROSITE" id="PS01305">
    <property type="entry name" value="MOAA_NIFB_PQQE"/>
    <property type="match status" value="1"/>
</dbReference>
<evidence type="ECO:0000256" key="5">
    <source>
        <dbReference type="ARBA" id="ARBA00022741"/>
    </source>
</evidence>
<organism evidence="14 15">
    <name type="scientific">Ectobacillus ponti</name>
    <dbReference type="NCBI Taxonomy" id="2961894"/>
    <lineage>
        <taxon>Bacteria</taxon>
        <taxon>Bacillati</taxon>
        <taxon>Bacillota</taxon>
        <taxon>Bacilli</taxon>
        <taxon>Bacillales</taxon>
        <taxon>Bacillaceae</taxon>
        <taxon>Ectobacillus</taxon>
    </lineage>
</organism>
<feature type="binding site" evidence="12">
    <location>
        <position position="15"/>
    </location>
    <ligand>
        <name>GTP</name>
        <dbReference type="ChEBI" id="CHEBI:37565"/>
    </ligand>
</feature>
<dbReference type="InterPro" id="IPR050105">
    <property type="entry name" value="MoCo_biosynth_MoaA/MoaC"/>
</dbReference>
<dbReference type="GO" id="GO:0061799">
    <property type="term" value="F:cyclic pyranopterin monophosphate synthase activity"/>
    <property type="evidence" value="ECO:0007669"/>
    <property type="project" value="TreeGrafter"/>
</dbReference>
<evidence type="ECO:0000259" key="13">
    <source>
        <dbReference type="PROSITE" id="PS51918"/>
    </source>
</evidence>
<keyword evidence="15" id="KW-1185">Reference proteome</keyword>
<dbReference type="PANTHER" id="PTHR22960">
    <property type="entry name" value="MOLYBDOPTERIN COFACTOR SYNTHESIS PROTEIN A"/>
    <property type="match status" value="1"/>
</dbReference>
<comment type="subunit">
    <text evidence="12">Monomer and homodimer.</text>
</comment>
<name>A0AA42BTK2_9BACI</name>
<dbReference type="NCBIfam" id="NF001199">
    <property type="entry name" value="PRK00164.2-1"/>
    <property type="match status" value="1"/>
</dbReference>
<dbReference type="CDD" id="cd21117">
    <property type="entry name" value="Twitch_MoaA"/>
    <property type="match status" value="1"/>
</dbReference>
<proteinExistence type="inferred from homology"/>
<keyword evidence="5 12" id="KW-0547">Nucleotide-binding</keyword>
<comment type="caution">
    <text evidence="14">The sequence shown here is derived from an EMBL/GenBank/DDBJ whole genome shotgun (WGS) entry which is preliminary data.</text>
</comment>
<comment type="cofactor">
    <cofactor evidence="12">
        <name>[4Fe-4S] cluster</name>
        <dbReference type="ChEBI" id="CHEBI:49883"/>
    </cofactor>
    <text evidence="12">Binds 2 [4Fe-4S] clusters. Binds 1 [4Fe-4S] cluster coordinated with 3 cysteines and an exchangeable S-adenosyl-L-methionine and 1 [4Fe-4S] cluster coordinated with 3 cysteines and the GTP-derived substrate.</text>
</comment>
<dbReference type="GO" id="GO:0005525">
    <property type="term" value="F:GTP binding"/>
    <property type="evidence" value="ECO:0007669"/>
    <property type="project" value="UniProtKB-UniRule"/>
</dbReference>
<reference evidence="14" key="1">
    <citation type="submission" date="2022-07" db="EMBL/GenBank/DDBJ databases">
        <authorList>
            <person name="Li W.-J."/>
            <person name="Deng Q.-Q."/>
        </authorList>
    </citation>
    <scope>NUCLEOTIDE SEQUENCE</scope>
    <source>
        <strain evidence="14">SYSU M60031</strain>
    </source>
</reference>
<dbReference type="Gene3D" id="3.20.20.70">
    <property type="entry name" value="Aldolase class I"/>
    <property type="match status" value="1"/>
</dbReference>
<dbReference type="PANTHER" id="PTHR22960:SF0">
    <property type="entry name" value="MOLYBDENUM COFACTOR BIOSYNTHESIS PROTEIN 1"/>
    <property type="match status" value="1"/>
</dbReference>
<keyword evidence="7 12" id="KW-0411">Iron-sulfur</keyword>
<dbReference type="EMBL" id="JANCLT010000006">
    <property type="protein sequence ID" value="MCP8969568.1"/>
    <property type="molecule type" value="Genomic_DNA"/>
</dbReference>
<comment type="similarity">
    <text evidence="12">Belongs to the radical SAM superfamily. MoaA family.</text>
</comment>
<evidence type="ECO:0000256" key="1">
    <source>
        <dbReference type="ARBA" id="ARBA00012167"/>
    </source>
</evidence>
<dbReference type="HAMAP" id="MF_01225_B">
    <property type="entry name" value="MoaA_B"/>
    <property type="match status" value="1"/>
</dbReference>
<dbReference type="SFLD" id="SFLDG01386">
    <property type="entry name" value="main_SPASM_domain-containing"/>
    <property type="match status" value="1"/>
</dbReference>
<feature type="domain" description="Radical SAM core" evidence="13">
    <location>
        <begin position="6"/>
        <end position="225"/>
    </location>
</feature>
<dbReference type="InterPro" id="IPR006638">
    <property type="entry name" value="Elp3/MiaA/NifB-like_rSAM"/>
</dbReference>
<dbReference type="GO" id="GO:1904047">
    <property type="term" value="F:S-adenosyl-L-methionine binding"/>
    <property type="evidence" value="ECO:0007669"/>
    <property type="project" value="UniProtKB-UniRule"/>
</dbReference>
<evidence type="ECO:0000256" key="4">
    <source>
        <dbReference type="ARBA" id="ARBA00022723"/>
    </source>
</evidence>
<evidence type="ECO:0000256" key="7">
    <source>
        <dbReference type="ARBA" id="ARBA00023014"/>
    </source>
</evidence>